<evidence type="ECO:0000313" key="1">
    <source>
        <dbReference type="EMBL" id="GBM80267.1"/>
    </source>
</evidence>
<organism evidence="1 2">
    <name type="scientific">Araneus ventricosus</name>
    <name type="common">Orbweaver spider</name>
    <name type="synonym">Epeira ventricosa</name>
    <dbReference type="NCBI Taxonomy" id="182803"/>
    <lineage>
        <taxon>Eukaryota</taxon>
        <taxon>Metazoa</taxon>
        <taxon>Ecdysozoa</taxon>
        <taxon>Arthropoda</taxon>
        <taxon>Chelicerata</taxon>
        <taxon>Arachnida</taxon>
        <taxon>Araneae</taxon>
        <taxon>Araneomorphae</taxon>
        <taxon>Entelegynae</taxon>
        <taxon>Araneoidea</taxon>
        <taxon>Araneidae</taxon>
        <taxon>Araneus</taxon>
    </lineage>
</organism>
<protein>
    <submittedName>
        <fullName evidence="1">Uncharacterized protein</fullName>
    </submittedName>
</protein>
<keyword evidence="2" id="KW-1185">Reference proteome</keyword>
<comment type="caution">
    <text evidence="1">The sequence shown here is derived from an EMBL/GenBank/DDBJ whole genome shotgun (WGS) entry which is preliminary data.</text>
</comment>
<accession>A0A4Y2IR82</accession>
<proteinExistence type="predicted"/>
<dbReference type="Proteomes" id="UP000499080">
    <property type="component" value="Unassembled WGS sequence"/>
</dbReference>
<name>A0A4Y2IR82_ARAVE</name>
<gene>
    <name evidence="1" type="ORF">AVEN_7569_1</name>
</gene>
<dbReference type="EMBL" id="BGPR01002870">
    <property type="protein sequence ID" value="GBM80267.1"/>
    <property type="molecule type" value="Genomic_DNA"/>
</dbReference>
<reference evidence="1 2" key="1">
    <citation type="journal article" date="2019" name="Sci. Rep.">
        <title>Orb-weaving spider Araneus ventricosus genome elucidates the spidroin gene catalogue.</title>
        <authorList>
            <person name="Kono N."/>
            <person name="Nakamura H."/>
            <person name="Ohtoshi R."/>
            <person name="Moran D.A.P."/>
            <person name="Shinohara A."/>
            <person name="Yoshida Y."/>
            <person name="Fujiwara M."/>
            <person name="Mori M."/>
            <person name="Tomita M."/>
            <person name="Arakawa K."/>
        </authorList>
    </citation>
    <scope>NUCLEOTIDE SEQUENCE [LARGE SCALE GENOMIC DNA]</scope>
</reference>
<evidence type="ECO:0000313" key="2">
    <source>
        <dbReference type="Proteomes" id="UP000499080"/>
    </source>
</evidence>
<dbReference type="AlphaFoldDB" id="A0A4Y2IR82"/>
<sequence length="113" mass="12780">MLPVIVPRLTGCTKHFAGNYRNCPQKVSSCCTTTSDRIRLRLQAISNGVFDGMFWSIFLQPDLAPSDCPLFGPLRKHLAARCLTTEVQEAIVNFLRDLDLDFSHASFDRLVHR</sequence>